<feature type="signal peptide" evidence="5">
    <location>
        <begin position="1"/>
        <end position="25"/>
    </location>
</feature>
<name>A0A1B2ERA0_9HYPH</name>
<organism evidence="6">
    <name type="scientific">Microvirga ossetica</name>
    <dbReference type="NCBI Taxonomy" id="1882682"/>
    <lineage>
        <taxon>Bacteria</taxon>
        <taxon>Pseudomonadati</taxon>
        <taxon>Pseudomonadota</taxon>
        <taxon>Alphaproteobacteria</taxon>
        <taxon>Hyphomicrobiales</taxon>
        <taxon>Methylobacteriaceae</taxon>
        <taxon>Microvirga</taxon>
    </lineage>
</organism>
<evidence type="ECO:0000313" key="6">
    <source>
        <dbReference type="EMBL" id="ANY82342.1"/>
    </source>
</evidence>
<dbReference type="NCBIfam" id="TIGR00787">
    <property type="entry name" value="dctP"/>
    <property type="match status" value="1"/>
</dbReference>
<dbReference type="GO" id="GO:0030288">
    <property type="term" value="C:outer membrane-bounded periplasmic space"/>
    <property type="evidence" value="ECO:0007669"/>
    <property type="project" value="InterPro"/>
</dbReference>
<comment type="similarity">
    <text evidence="2">Belongs to the bacterial solute-binding protein 7 family.</text>
</comment>
<comment type="subcellular location">
    <subcellularLocation>
        <location evidence="1">Cell envelope</location>
    </subcellularLocation>
</comment>
<accession>A0A1B2ERA0</accession>
<dbReference type="KEGG" id="moc:BB934_28940"/>
<dbReference type="PANTHER" id="PTHR33376:SF4">
    <property type="entry name" value="SIALIC ACID-BINDING PERIPLASMIC PROTEIN SIAP"/>
    <property type="match status" value="1"/>
</dbReference>
<dbReference type="InterPro" id="IPR004682">
    <property type="entry name" value="TRAP_DctP"/>
</dbReference>
<dbReference type="NCBIfam" id="NF037995">
    <property type="entry name" value="TRAP_S1"/>
    <property type="match status" value="1"/>
</dbReference>
<keyword evidence="6" id="KW-0614">Plasmid</keyword>
<dbReference type="RefSeq" id="WP_099513453.1">
    <property type="nucleotide sequence ID" value="NZ_CP016617.1"/>
</dbReference>
<keyword evidence="3" id="KW-0813">Transport</keyword>
<dbReference type="CDD" id="cd13672">
    <property type="entry name" value="PBP2_TRAP_Siap"/>
    <property type="match status" value="1"/>
</dbReference>
<evidence type="ECO:0000256" key="3">
    <source>
        <dbReference type="ARBA" id="ARBA00022448"/>
    </source>
</evidence>
<feature type="chain" id="PRO_5008536402" evidence="5">
    <location>
        <begin position="26"/>
        <end position="330"/>
    </location>
</feature>
<dbReference type="InterPro" id="IPR038404">
    <property type="entry name" value="TRAP_DctP_sf"/>
</dbReference>
<keyword evidence="4 5" id="KW-0732">Signal</keyword>
<dbReference type="Gene3D" id="3.40.190.170">
    <property type="entry name" value="Bacterial extracellular solute-binding protein, family 7"/>
    <property type="match status" value="1"/>
</dbReference>
<dbReference type="OrthoDB" id="9803763at2"/>
<evidence type="ECO:0000256" key="5">
    <source>
        <dbReference type="SAM" id="SignalP"/>
    </source>
</evidence>
<dbReference type="AlphaFoldDB" id="A0A1B2ERA0"/>
<dbReference type="PANTHER" id="PTHR33376">
    <property type="match status" value="1"/>
</dbReference>
<dbReference type="PIRSF" id="PIRSF006470">
    <property type="entry name" value="DctB"/>
    <property type="match status" value="1"/>
</dbReference>
<evidence type="ECO:0000256" key="4">
    <source>
        <dbReference type="ARBA" id="ARBA00022729"/>
    </source>
</evidence>
<proteinExistence type="inferred from homology"/>
<evidence type="ECO:0000256" key="2">
    <source>
        <dbReference type="ARBA" id="ARBA00009023"/>
    </source>
</evidence>
<gene>
    <name evidence="6" type="ORF">BB934_28940</name>
</gene>
<dbReference type="InterPro" id="IPR018389">
    <property type="entry name" value="DctP_fam"/>
</dbReference>
<evidence type="ECO:0000256" key="1">
    <source>
        <dbReference type="ARBA" id="ARBA00004196"/>
    </source>
</evidence>
<reference evidence="6" key="1">
    <citation type="submission" date="2016-07" db="EMBL/GenBank/DDBJ databases">
        <title>Microvirga ossetica sp. nov. a new species of rhizobia isolated from root nodules of the legume species Vicia alpestris Steven originated from North Ossetia region in the Caucasus.</title>
        <authorList>
            <person name="Safronova V.I."/>
            <person name="Kuznetsova I.G."/>
            <person name="Sazanova A.L."/>
            <person name="Belimov A."/>
            <person name="Andronov E."/>
            <person name="Osledkin Y.S."/>
            <person name="Onishchuk O.P."/>
            <person name="Kurchak O.N."/>
            <person name="Shaposhnikov A.I."/>
            <person name="Willems A."/>
            <person name="Tikhonovich I.A."/>
        </authorList>
    </citation>
    <scope>NUCLEOTIDE SEQUENCE [LARGE SCALE GENOMIC DNA]</scope>
    <source>
        <strain evidence="6">V5/3M</strain>
        <plasmid evidence="6">unnamed1</plasmid>
    </source>
</reference>
<dbReference type="Pfam" id="PF03480">
    <property type="entry name" value="DctP"/>
    <property type="match status" value="1"/>
</dbReference>
<geneLocation type="plasmid" evidence="6">
    <name>unnamed1</name>
</geneLocation>
<protein>
    <submittedName>
        <fullName evidence="6">ABC transporter substrate-binding protein</fullName>
    </submittedName>
</protein>
<dbReference type="GO" id="GO:0055085">
    <property type="term" value="P:transmembrane transport"/>
    <property type="evidence" value="ECO:0007669"/>
    <property type="project" value="InterPro"/>
</dbReference>
<dbReference type="EMBL" id="CP016617">
    <property type="protein sequence ID" value="ANY82342.1"/>
    <property type="molecule type" value="Genomic_DNA"/>
</dbReference>
<sequence>MTTVKWSAVVAAVLGFAITGGAAQAQTKLKWAHVYEPNEPFHTQSVWAAGELAKRTNGRYTIDVYPSSQLGKETDINQGLSLGSVDMIISGSSFAARSYPPIGVTYYPYVFRDANHLLAYTKSDVFKELAKGYTDKTGHQILAVTYYGARHTSSNKPIKTCADMKGLKIRVPDVPAYLAMPRACGANTAPIAFAEVYLALQNGTVEAQENPLTTIEAKKFYEVQKHIALTGHIVDHLNTVVSANLWKKLSDEDKKIFSEVAQEAAARATAEIQAKEKELVGFFKDKGLTVSEVDKEDFKQNVLKNVTFESFGYRKADYDKIQAIKSEPAL</sequence>